<sequence length="250" mass="26078">MSDRTTETFWSALRAETPARVGLHRVGDGVGTRHVLEAAEAHAFARDAVHGHLDVPALAAELDSLGLGPALHVPSKALDRATYLTRPDLGRMPGELPPLRADRADLCVVLADGLSAEAVHRHAVPVLRELLPLLDAGTTVAPPVVATQARVALGDHVGAVLRAALVLVLVGERPGLSSSDSLGAYLTWAPAPGVQDSARNCVSNIRPPHGLDHASAARTLARLIGGARRLGATGVRLKDTGELTAPPEPR</sequence>
<dbReference type="PIRSF" id="PIRSF018982">
    <property type="entry name" value="EutC"/>
    <property type="match status" value="1"/>
</dbReference>
<dbReference type="InterPro" id="IPR042251">
    <property type="entry name" value="EutC_C"/>
</dbReference>
<gene>
    <name evidence="5 6" type="primary">eutC</name>
    <name evidence="6" type="ORF">ACFPQB_12430</name>
</gene>
<dbReference type="PANTHER" id="PTHR39330:SF1">
    <property type="entry name" value="ETHANOLAMINE AMMONIA-LYASE SMALL SUBUNIT"/>
    <property type="match status" value="1"/>
</dbReference>
<comment type="catalytic activity">
    <reaction evidence="5">
        <text>ethanolamine = acetaldehyde + NH4(+)</text>
        <dbReference type="Rhea" id="RHEA:15313"/>
        <dbReference type="ChEBI" id="CHEBI:15343"/>
        <dbReference type="ChEBI" id="CHEBI:28938"/>
        <dbReference type="ChEBI" id="CHEBI:57603"/>
        <dbReference type="EC" id="4.3.1.7"/>
    </reaction>
</comment>
<feature type="binding site" evidence="5">
    <location>
        <position position="172"/>
    </location>
    <ligand>
        <name>adenosylcob(III)alamin</name>
        <dbReference type="ChEBI" id="CHEBI:18408"/>
    </ligand>
</feature>
<evidence type="ECO:0000256" key="3">
    <source>
        <dbReference type="ARBA" id="ARBA00023285"/>
    </source>
</evidence>
<evidence type="ECO:0000256" key="2">
    <source>
        <dbReference type="ARBA" id="ARBA00023239"/>
    </source>
</evidence>
<dbReference type="EMBL" id="JBHSNS010000005">
    <property type="protein sequence ID" value="MFC5729726.1"/>
    <property type="molecule type" value="Genomic_DNA"/>
</dbReference>
<accession>A0ABW0ZFE0</accession>
<evidence type="ECO:0000256" key="4">
    <source>
        <dbReference type="ARBA" id="ARBA00024446"/>
    </source>
</evidence>
<proteinExistence type="inferred from homology"/>
<dbReference type="Proteomes" id="UP001596072">
    <property type="component" value="Unassembled WGS sequence"/>
</dbReference>
<evidence type="ECO:0000256" key="5">
    <source>
        <dbReference type="HAMAP-Rule" id="MF_00601"/>
    </source>
</evidence>
<dbReference type="EC" id="4.3.1.7" evidence="5"/>
<dbReference type="PANTHER" id="PTHR39330">
    <property type="entry name" value="ETHANOLAMINE AMMONIA-LYASE LIGHT CHAIN"/>
    <property type="match status" value="1"/>
</dbReference>
<dbReference type="InterPro" id="IPR042255">
    <property type="entry name" value="EutC_N"/>
</dbReference>
<dbReference type="HAMAP" id="MF_00601">
    <property type="entry name" value="EutC"/>
    <property type="match status" value="1"/>
</dbReference>
<comment type="subunit">
    <text evidence="5">The basic unit is a heterodimer which dimerizes to form tetramers. The heterotetramers trimerize; 6 large subunits form a core ring with 6 small subunits projecting outwards.</text>
</comment>
<keyword evidence="3 5" id="KW-0170">Cobalt</keyword>
<dbReference type="RefSeq" id="WP_240769622.1">
    <property type="nucleotide sequence ID" value="NZ_JBHSNS010000005.1"/>
</dbReference>
<protein>
    <recommendedName>
        <fullName evidence="5">Ethanolamine ammonia-lyase small subunit</fullName>
        <shortName evidence="5">EAL small subunit</shortName>
        <ecNumber evidence="5">4.3.1.7</ecNumber>
    </recommendedName>
</protein>
<comment type="caution">
    <text evidence="6">The sequence shown here is derived from an EMBL/GenBank/DDBJ whole genome shotgun (WGS) entry which is preliminary data.</text>
</comment>
<keyword evidence="4 5" id="KW-1283">Bacterial microcompartment</keyword>
<reference evidence="7" key="1">
    <citation type="journal article" date="2019" name="Int. J. Syst. Evol. Microbiol.">
        <title>The Global Catalogue of Microorganisms (GCM) 10K type strain sequencing project: providing services to taxonomists for standard genome sequencing and annotation.</title>
        <authorList>
            <consortium name="The Broad Institute Genomics Platform"/>
            <consortium name="The Broad Institute Genome Sequencing Center for Infectious Disease"/>
            <person name="Wu L."/>
            <person name="Ma J."/>
        </authorList>
    </citation>
    <scope>NUCLEOTIDE SEQUENCE [LARGE SCALE GENOMIC DNA]</scope>
    <source>
        <strain evidence="7">YIM 94188</strain>
    </source>
</reference>
<keyword evidence="1 5" id="KW-0846">Cobalamin</keyword>
<organism evidence="6 7">
    <name type="scientific">Nocardioides vastitatis</name>
    <dbReference type="NCBI Taxonomy" id="2568655"/>
    <lineage>
        <taxon>Bacteria</taxon>
        <taxon>Bacillati</taxon>
        <taxon>Actinomycetota</taxon>
        <taxon>Actinomycetes</taxon>
        <taxon>Propionibacteriales</taxon>
        <taxon>Nocardioidaceae</taxon>
        <taxon>Nocardioides</taxon>
    </lineage>
</organism>
<dbReference type="GO" id="GO:0008851">
    <property type="term" value="F:ethanolamine ammonia-lyase activity"/>
    <property type="evidence" value="ECO:0007669"/>
    <property type="project" value="UniProtKB-EC"/>
</dbReference>
<evidence type="ECO:0000256" key="1">
    <source>
        <dbReference type="ARBA" id="ARBA00022628"/>
    </source>
</evidence>
<dbReference type="Pfam" id="PF05985">
    <property type="entry name" value="EutC"/>
    <property type="match status" value="1"/>
</dbReference>
<keyword evidence="7" id="KW-1185">Reference proteome</keyword>
<dbReference type="Gene3D" id="3.40.50.11240">
    <property type="entry name" value="Ethanolamine ammonia-lyase light chain (EutC)"/>
    <property type="match status" value="1"/>
</dbReference>
<comment type="pathway">
    <text evidence="5">Amine and polyamine degradation; ethanolamine degradation.</text>
</comment>
<keyword evidence="2 5" id="KW-0456">Lyase</keyword>
<dbReference type="Gene3D" id="1.10.30.40">
    <property type="entry name" value="Ethanolamine ammonia-lyase light chain (EutC), N-terminal domain"/>
    <property type="match status" value="1"/>
</dbReference>
<comment type="cofactor">
    <cofactor evidence="5">
        <name>adenosylcob(III)alamin</name>
        <dbReference type="ChEBI" id="CHEBI:18408"/>
    </cofactor>
    <text evidence="5">Binds between the large and small subunits.</text>
</comment>
<comment type="function">
    <text evidence="5">Catalyzes the deamination of various vicinal amino-alcohols to oxo compounds. Allows this organism to utilize ethanolamine as the sole source of nitrogen and carbon in the presence of external vitamin B12.</text>
</comment>
<feature type="binding site" evidence="5">
    <location>
        <position position="201"/>
    </location>
    <ligand>
        <name>adenosylcob(III)alamin</name>
        <dbReference type="ChEBI" id="CHEBI:18408"/>
    </ligand>
</feature>
<name>A0ABW0ZFE0_9ACTN</name>
<feature type="binding site" evidence="5">
    <location>
        <position position="151"/>
    </location>
    <ligand>
        <name>adenosylcob(III)alamin</name>
        <dbReference type="ChEBI" id="CHEBI:18408"/>
    </ligand>
</feature>
<dbReference type="InterPro" id="IPR009246">
    <property type="entry name" value="EutC"/>
</dbReference>
<comment type="subcellular location">
    <subcellularLocation>
        <location evidence="5">Bacterial microcompartment</location>
    </subcellularLocation>
</comment>
<comment type="similarity">
    <text evidence="5">Belongs to the EutC family.</text>
</comment>
<evidence type="ECO:0000313" key="6">
    <source>
        <dbReference type="EMBL" id="MFC5729726.1"/>
    </source>
</evidence>
<dbReference type="NCBIfam" id="NF003971">
    <property type="entry name" value="PRK05465.1"/>
    <property type="match status" value="1"/>
</dbReference>
<evidence type="ECO:0000313" key="7">
    <source>
        <dbReference type="Proteomes" id="UP001596072"/>
    </source>
</evidence>